<keyword evidence="2" id="KW-1185">Reference proteome</keyword>
<keyword evidence="1" id="KW-0456">Lyase</keyword>
<gene>
    <name evidence="1" type="ORF">E0946_05830</name>
</gene>
<proteinExistence type="predicted"/>
<organism evidence="1 2">
    <name type="scientific">Candidatus Syntrophosphaera thermopropionivorans</name>
    <dbReference type="NCBI Taxonomy" id="2593015"/>
    <lineage>
        <taxon>Bacteria</taxon>
        <taxon>Pseudomonadati</taxon>
        <taxon>Candidatus Cloacimonadota</taxon>
        <taxon>Candidatus Cloacimonadia</taxon>
        <taxon>Candidatus Cloacimonadales</taxon>
        <taxon>Candidatus Cloacimonadaceae</taxon>
        <taxon>Candidatus Syntrophosphaera</taxon>
    </lineage>
</organism>
<accession>A0AC61QI62</accession>
<dbReference type="EMBL" id="SMOG01000021">
    <property type="protein sequence ID" value="TDF72652.1"/>
    <property type="molecule type" value="Genomic_DNA"/>
</dbReference>
<comment type="caution">
    <text evidence="1">The sequence shown here is derived from an EMBL/GenBank/DDBJ whole genome shotgun (WGS) entry which is preliminary data.</text>
</comment>
<evidence type="ECO:0000313" key="2">
    <source>
        <dbReference type="Proteomes" id="UP000294588"/>
    </source>
</evidence>
<evidence type="ECO:0000313" key="1">
    <source>
        <dbReference type="EMBL" id="TDF72652.1"/>
    </source>
</evidence>
<dbReference type="Proteomes" id="UP000294588">
    <property type="component" value="Unassembled WGS sequence"/>
</dbReference>
<name>A0AC61QI62_9BACT</name>
<protein>
    <submittedName>
        <fullName evidence="1">Aspartate 1-decarboxylase</fullName>
        <ecNumber evidence="1">4.1.1.11</ecNumber>
    </submittedName>
</protein>
<reference evidence="1" key="1">
    <citation type="submission" date="2019-03" db="EMBL/GenBank/DDBJ databases">
        <title>Candidatus Syntrophosphaera thermopropionivorans: a novel player in syntrophic propionate oxidation during anaerobic digestion.</title>
        <authorList>
            <person name="Dyksma S."/>
        </authorList>
    </citation>
    <scope>NUCLEOTIDE SEQUENCE</scope>
    <source>
        <strain evidence="1">W5</strain>
    </source>
</reference>
<sequence length="116" mass="13205">MLRKMLLSKLHRATVTECNMHYNASIKIDQELLKLSGMREYEQVEVWDINNGERFSTYIIPGEPGSRTIGIYGAAARKVQVGDIVIIVNYGLMDEEELDSYQPCIILLDENNNPLS</sequence>
<dbReference type="EC" id="4.1.1.11" evidence="1"/>